<keyword evidence="2" id="KW-1185">Reference proteome</keyword>
<name>A0A699ZFE1_HAELA</name>
<proteinExistence type="predicted"/>
<protein>
    <submittedName>
        <fullName evidence="1">Uncharacterized protein</fullName>
    </submittedName>
</protein>
<dbReference type="EMBL" id="BLLF01001829">
    <property type="protein sequence ID" value="GFH21437.1"/>
    <property type="molecule type" value="Genomic_DNA"/>
</dbReference>
<evidence type="ECO:0000313" key="1">
    <source>
        <dbReference type="EMBL" id="GFH21437.1"/>
    </source>
</evidence>
<dbReference type="Proteomes" id="UP000485058">
    <property type="component" value="Unassembled WGS sequence"/>
</dbReference>
<evidence type="ECO:0000313" key="2">
    <source>
        <dbReference type="Proteomes" id="UP000485058"/>
    </source>
</evidence>
<accession>A0A699ZFE1</accession>
<gene>
    <name evidence="1" type="ORF">HaLaN_18744</name>
</gene>
<reference evidence="1 2" key="1">
    <citation type="submission" date="2020-02" db="EMBL/GenBank/DDBJ databases">
        <title>Draft genome sequence of Haematococcus lacustris strain NIES-144.</title>
        <authorList>
            <person name="Morimoto D."/>
            <person name="Nakagawa S."/>
            <person name="Yoshida T."/>
            <person name="Sawayama S."/>
        </authorList>
    </citation>
    <scope>NUCLEOTIDE SEQUENCE [LARGE SCALE GENOMIC DNA]</scope>
    <source>
        <strain evidence="1 2">NIES-144</strain>
    </source>
</reference>
<feature type="non-terminal residue" evidence="1">
    <location>
        <position position="1"/>
    </location>
</feature>
<sequence length="106" mass="11628">MGFPVFAADTIAEGTAQPIAFLGVSTLDDHRSAAVSKPDEAEPVGTRKHARNKLAPLHINAACQAYFGLSQLLRPLNQIHKEYAPVIRKLLKRDPLLTFALQKALR</sequence>
<comment type="caution">
    <text evidence="1">The sequence shown here is derived from an EMBL/GenBank/DDBJ whole genome shotgun (WGS) entry which is preliminary data.</text>
</comment>
<feature type="non-terminal residue" evidence="1">
    <location>
        <position position="106"/>
    </location>
</feature>
<dbReference type="AlphaFoldDB" id="A0A699ZFE1"/>
<organism evidence="1 2">
    <name type="scientific">Haematococcus lacustris</name>
    <name type="common">Green alga</name>
    <name type="synonym">Haematococcus pluvialis</name>
    <dbReference type="NCBI Taxonomy" id="44745"/>
    <lineage>
        <taxon>Eukaryota</taxon>
        <taxon>Viridiplantae</taxon>
        <taxon>Chlorophyta</taxon>
        <taxon>core chlorophytes</taxon>
        <taxon>Chlorophyceae</taxon>
        <taxon>CS clade</taxon>
        <taxon>Chlamydomonadales</taxon>
        <taxon>Haematococcaceae</taxon>
        <taxon>Haematococcus</taxon>
    </lineage>
</organism>